<dbReference type="EMBL" id="MCFA01000008">
    <property type="protein sequence ID" value="ORY18129.1"/>
    <property type="molecule type" value="Genomic_DNA"/>
</dbReference>
<keyword evidence="2" id="KW-1185">Reference proteome</keyword>
<gene>
    <name evidence="1" type="ORF">BCR34DRAFT_554240</name>
</gene>
<name>A0A1Y2A6L2_9PLEO</name>
<dbReference type="Proteomes" id="UP000193144">
    <property type="component" value="Unassembled WGS sequence"/>
</dbReference>
<dbReference type="AlphaFoldDB" id="A0A1Y2A6L2"/>
<evidence type="ECO:0000313" key="2">
    <source>
        <dbReference type="Proteomes" id="UP000193144"/>
    </source>
</evidence>
<reference evidence="1 2" key="1">
    <citation type="submission" date="2016-07" db="EMBL/GenBank/DDBJ databases">
        <title>Pervasive Adenine N6-methylation of Active Genes in Fungi.</title>
        <authorList>
            <consortium name="DOE Joint Genome Institute"/>
            <person name="Mondo S.J."/>
            <person name="Dannebaum R.O."/>
            <person name="Kuo R.C."/>
            <person name="Labutti K."/>
            <person name="Haridas S."/>
            <person name="Kuo A."/>
            <person name="Salamov A."/>
            <person name="Ahrendt S.R."/>
            <person name="Lipzen A."/>
            <person name="Sullivan W."/>
            <person name="Andreopoulos W.B."/>
            <person name="Clum A."/>
            <person name="Lindquist E."/>
            <person name="Daum C."/>
            <person name="Ramamoorthy G.K."/>
            <person name="Gryganskyi A."/>
            <person name="Culley D."/>
            <person name="Magnuson J.K."/>
            <person name="James T.Y."/>
            <person name="O'Malley M.A."/>
            <person name="Stajich J.E."/>
            <person name="Spatafora J.W."/>
            <person name="Visel A."/>
            <person name="Grigoriev I.V."/>
        </authorList>
    </citation>
    <scope>NUCLEOTIDE SEQUENCE [LARGE SCALE GENOMIC DNA]</scope>
    <source>
        <strain evidence="1 2">CBS 115471</strain>
    </source>
</reference>
<proteinExistence type="predicted"/>
<accession>A0A1Y2A6L2</accession>
<evidence type="ECO:0000313" key="1">
    <source>
        <dbReference type="EMBL" id="ORY18129.1"/>
    </source>
</evidence>
<protein>
    <submittedName>
        <fullName evidence="1">Uncharacterized protein</fullName>
    </submittedName>
</protein>
<dbReference type="OrthoDB" id="443402at2759"/>
<comment type="caution">
    <text evidence="1">The sequence shown here is derived from an EMBL/GenBank/DDBJ whole genome shotgun (WGS) entry which is preliminary data.</text>
</comment>
<sequence length="70" mass="7913">MPNIKICLSSRPLNIFEDAYGGSPDHKLYIQDVPTKPSEPTSKITPTSYWSNDGSELFSYVLNDIVFFAR</sequence>
<organism evidence="1 2">
    <name type="scientific">Clohesyomyces aquaticus</name>
    <dbReference type="NCBI Taxonomy" id="1231657"/>
    <lineage>
        <taxon>Eukaryota</taxon>
        <taxon>Fungi</taxon>
        <taxon>Dikarya</taxon>
        <taxon>Ascomycota</taxon>
        <taxon>Pezizomycotina</taxon>
        <taxon>Dothideomycetes</taxon>
        <taxon>Pleosporomycetidae</taxon>
        <taxon>Pleosporales</taxon>
        <taxon>Lindgomycetaceae</taxon>
        <taxon>Clohesyomyces</taxon>
    </lineage>
</organism>